<dbReference type="Proteomes" id="UP000035548">
    <property type="component" value="Chromosome"/>
</dbReference>
<dbReference type="NCBIfam" id="NF005914">
    <property type="entry name" value="PRK07907.1"/>
    <property type="match status" value="1"/>
</dbReference>
<dbReference type="SUPFAM" id="SSF55031">
    <property type="entry name" value="Bacterial exopeptidase dimerisation domain"/>
    <property type="match status" value="1"/>
</dbReference>
<evidence type="ECO:0000313" key="6">
    <source>
        <dbReference type="Proteomes" id="UP000035548"/>
    </source>
</evidence>
<keyword evidence="1" id="KW-0645">Protease</keyword>
<proteinExistence type="predicted"/>
<keyword evidence="2" id="KW-0479">Metal-binding</keyword>
<dbReference type="Gene3D" id="3.30.70.360">
    <property type="match status" value="1"/>
</dbReference>
<dbReference type="Gene3D" id="3.40.630.10">
    <property type="entry name" value="Zn peptidases"/>
    <property type="match status" value="1"/>
</dbReference>
<gene>
    <name evidence="5" type="ORF">CUTER_09630</name>
</gene>
<dbReference type="GO" id="GO:0006508">
    <property type="term" value="P:proteolysis"/>
    <property type="evidence" value="ECO:0007669"/>
    <property type="project" value="UniProtKB-KW"/>
</dbReference>
<protein>
    <submittedName>
        <fullName evidence="5">Peptidase M20/M25/M40 family protein</fullName>
    </submittedName>
</protein>
<dbReference type="PATRIC" id="fig|1072256.5.peg.1897"/>
<dbReference type="GO" id="GO:0008233">
    <property type="term" value="F:peptidase activity"/>
    <property type="evidence" value="ECO:0007669"/>
    <property type="project" value="UniProtKB-KW"/>
</dbReference>
<dbReference type="SUPFAM" id="SSF53187">
    <property type="entry name" value="Zn-dependent exopeptidases"/>
    <property type="match status" value="1"/>
</dbReference>
<reference evidence="6" key="2">
    <citation type="submission" date="2015-05" db="EMBL/GenBank/DDBJ databases">
        <title>Complete genome sequence of Corynebacterium uterequi DSM 45634, isolated from the uterus of a maiden mare.</title>
        <authorList>
            <person name="Ruckert C."/>
            <person name="Albersmeier A."/>
            <person name="Winkler A."/>
            <person name="Tauch A."/>
        </authorList>
    </citation>
    <scope>NUCLEOTIDE SEQUENCE [LARGE SCALE GENOMIC DNA]</scope>
    <source>
        <strain evidence="6">DSM 45634</strain>
    </source>
</reference>
<evidence type="ECO:0000259" key="4">
    <source>
        <dbReference type="Pfam" id="PF07687"/>
    </source>
</evidence>
<keyword evidence="6" id="KW-1185">Reference proteome</keyword>
<dbReference type="InterPro" id="IPR002933">
    <property type="entry name" value="Peptidase_M20"/>
</dbReference>
<evidence type="ECO:0000256" key="1">
    <source>
        <dbReference type="ARBA" id="ARBA00022670"/>
    </source>
</evidence>
<dbReference type="GO" id="GO:0046872">
    <property type="term" value="F:metal ion binding"/>
    <property type="evidence" value="ECO:0007669"/>
    <property type="project" value="UniProtKB-KW"/>
</dbReference>
<name>A0A0G3HF16_9CORY</name>
<dbReference type="AlphaFoldDB" id="A0A0G3HF16"/>
<sequence length="450" mass="46954">MQDNSAASDGNVTGMTTTSRSRIFDDLAQLVSFDSVHTAPDAPRAADWVAQRLQDAGLQVEDHLTVDGSRTIIGRKPAVGEAPTVLLYCHHDVVPAGDRAEWLSDPFVLTERDGRWYGRGAADCKGNVAMHLEVLRQLEATGGVDAGLVVVVEGSEEQGGGGLDALVEQRPELFAADVILIADSGNAAVGEPTLTTALRGGAQVDVTVRTLKTPVHSGIFGGAAPDAVAALARIIDSLRDEAGRTVIDGVDCARSWEGAGYAPDAFRADAGILDGVEILGGDTPVADQVWARPAVSITGFSSTPVDEAVNAVPAVAKARLQLRVPHPLDPQEVAEALAAHVNAHAPWGAQVETTILDVNPTFATDSAKPAAQLFGRCLAEAYSADAVTEVGSGGSIPLTALLQEKFPDAEIILFGVEEPLCGIHGPNESVDPTEIEAIAAAEVAFLRRLR</sequence>
<dbReference type="InterPro" id="IPR036264">
    <property type="entry name" value="Bact_exopeptidase_dim_dom"/>
</dbReference>
<evidence type="ECO:0000313" key="5">
    <source>
        <dbReference type="EMBL" id="AKK11894.1"/>
    </source>
</evidence>
<keyword evidence="3" id="KW-0378">Hydrolase</keyword>
<evidence type="ECO:0000256" key="2">
    <source>
        <dbReference type="ARBA" id="ARBA00022723"/>
    </source>
</evidence>
<dbReference type="Pfam" id="PF01546">
    <property type="entry name" value="Peptidase_M20"/>
    <property type="match status" value="1"/>
</dbReference>
<evidence type="ECO:0000256" key="3">
    <source>
        <dbReference type="ARBA" id="ARBA00022801"/>
    </source>
</evidence>
<reference evidence="5 6" key="1">
    <citation type="journal article" date="2015" name="Genome Announc.">
        <title>Virulence Factor Genes Detected in the Complete Genome Sequence of Corynebacterium uterequi DSM 45634, Isolated from the Uterus of a Maiden Mare.</title>
        <authorList>
            <person name="Ruckert C."/>
            <person name="Kriete M."/>
            <person name="Jaenicke S."/>
            <person name="Winkler A."/>
            <person name="Tauch A."/>
        </authorList>
    </citation>
    <scope>NUCLEOTIDE SEQUENCE [LARGE SCALE GENOMIC DNA]</scope>
    <source>
        <strain evidence="5 6">DSM 45634</strain>
    </source>
</reference>
<dbReference type="KEGG" id="cut:CUTER_09630"/>
<organism evidence="5 6">
    <name type="scientific">Corynebacterium uterequi</name>
    <dbReference type="NCBI Taxonomy" id="1072256"/>
    <lineage>
        <taxon>Bacteria</taxon>
        <taxon>Bacillati</taxon>
        <taxon>Actinomycetota</taxon>
        <taxon>Actinomycetes</taxon>
        <taxon>Mycobacteriales</taxon>
        <taxon>Corynebacteriaceae</taxon>
        <taxon>Corynebacterium</taxon>
    </lineage>
</organism>
<dbReference type="Pfam" id="PF07687">
    <property type="entry name" value="M20_dimer"/>
    <property type="match status" value="1"/>
</dbReference>
<dbReference type="InterPro" id="IPR051458">
    <property type="entry name" value="Cyt/Met_Dipeptidase"/>
</dbReference>
<feature type="domain" description="Peptidase M20 dimerisation" evidence="4">
    <location>
        <begin position="197"/>
        <end position="348"/>
    </location>
</feature>
<dbReference type="PANTHER" id="PTHR43270">
    <property type="entry name" value="BETA-ALA-HIS DIPEPTIDASE"/>
    <property type="match status" value="1"/>
</dbReference>
<dbReference type="EMBL" id="CP011546">
    <property type="protein sequence ID" value="AKK11894.1"/>
    <property type="molecule type" value="Genomic_DNA"/>
</dbReference>
<dbReference type="InterPro" id="IPR011650">
    <property type="entry name" value="Peptidase_M20_dimer"/>
</dbReference>
<dbReference type="STRING" id="1072256.CUTER_09630"/>
<accession>A0A0G3HF16</accession>
<dbReference type="PANTHER" id="PTHR43270:SF12">
    <property type="entry name" value="SUCCINYL-DIAMINOPIMELATE DESUCCINYLASE"/>
    <property type="match status" value="1"/>
</dbReference>